<dbReference type="InterPro" id="IPR046947">
    <property type="entry name" value="LytR-like"/>
</dbReference>
<feature type="modified residue" description="4-aspartylphosphate" evidence="1">
    <location>
        <position position="55"/>
    </location>
</feature>
<protein>
    <submittedName>
        <fullName evidence="4">DNA-binding response regulator</fullName>
    </submittedName>
</protein>
<feature type="domain" description="HTH LytTR-type" evidence="3">
    <location>
        <begin position="144"/>
        <end position="216"/>
    </location>
</feature>
<keyword evidence="1" id="KW-0597">Phosphoprotein</keyword>
<dbReference type="Proteomes" id="UP000189739">
    <property type="component" value="Unassembled WGS sequence"/>
</dbReference>
<feature type="domain" description="Response regulatory" evidence="2">
    <location>
        <begin position="4"/>
        <end position="115"/>
    </location>
</feature>
<reference evidence="4 5" key="1">
    <citation type="submission" date="2016-07" db="EMBL/GenBank/DDBJ databases">
        <title>Genomic analysis of zinc-resistant bacterium Mucilaginibacter pedocola TBZ30.</title>
        <authorList>
            <person name="Huang J."/>
            <person name="Tang J."/>
        </authorList>
    </citation>
    <scope>NUCLEOTIDE SEQUENCE [LARGE SCALE GENOMIC DNA]</scope>
    <source>
        <strain evidence="4 5">TBZ30</strain>
    </source>
</reference>
<keyword evidence="4" id="KW-0238">DNA-binding</keyword>
<proteinExistence type="predicted"/>
<dbReference type="Pfam" id="PF00072">
    <property type="entry name" value="Response_reg"/>
    <property type="match status" value="1"/>
</dbReference>
<dbReference type="EMBL" id="MBTF01000023">
    <property type="protein sequence ID" value="OOQ58840.1"/>
    <property type="molecule type" value="Genomic_DNA"/>
</dbReference>
<dbReference type="Gene3D" id="3.40.50.2300">
    <property type="match status" value="1"/>
</dbReference>
<dbReference type="PANTHER" id="PTHR37299">
    <property type="entry name" value="TRANSCRIPTIONAL REGULATOR-RELATED"/>
    <property type="match status" value="1"/>
</dbReference>
<evidence type="ECO:0000259" key="3">
    <source>
        <dbReference type="PROSITE" id="PS50930"/>
    </source>
</evidence>
<dbReference type="Pfam" id="PF04397">
    <property type="entry name" value="LytTR"/>
    <property type="match status" value="1"/>
</dbReference>
<dbReference type="SUPFAM" id="SSF52172">
    <property type="entry name" value="CheY-like"/>
    <property type="match status" value="1"/>
</dbReference>
<evidence type="ECO:0000313" key="4">
    <source>
        <dbReference type="EMBL" id="OOQ58840.1"/>
    </source>
</evidence>
<dbReference type="AlphaFoldDB" id="A0A1S9PD17"/>
<gene>
    <name evidence="4" type="ORF">BC343_09350</name>
</gene>
<dbReference type="PROSITE" id="PS50110">
    <property type="entry name" value="RESPONSE_REGULATORY"/>
    <property type="match status" value="1"/>
</dbReference>
<dbReference type="InterPro" id="IPR011006">
    <property type="entry name" value="CheY-like_superfamily"/>
</dbReference>
<dbReference type="Gene3D" id="2.40.50.1020">
    <property type="entry name" value="LytTr DNA-binding domain"/>
    <property type="match status" value="1"/>
</dbReference>
<accession>A0A1S9PD17</accession>
<dbReference type="PANTHER" id="PTHR37299:SF1">
    <property type="entry name" value="STAGE 0 SPORULATION PROTEIN A HOMOLOG"/>
    <property type="match status" value="1"/>
</dbReference>
<dbReference type="STRING" id="1792845.BC343_09350"/>
<evidence type="ECO:0000259" key="2">
    <source>
        <dbReference type="PROSITE" id="PS50110"/>
    </source>
</evidence>
<dbReference type="SMART" id="SM00448">
    <property type="entry name" value="REC"/>
    <property type="match status" value="1"/>
</dbReference>
<dbReference type="RefSeq" id="WP_078349553.1">
    <property type="nucleotide sequence ID" value="NZ_MBTF01000023.1"/>
</dbReference>
<dbReference type="SMART" id="SM00850">
    <property type="entry name" value="LytTR"/>
    <property type="match status" value="1"/>
</dbReference>
<evidence type="ECO:0000256" key="1">
    <source>
        <dbReference type="PROSITE-ProRule" id="PRU00169"/>
    </source>
</evidence>
<name>A0A1S9PD17_9SPHI</name>
<dbReference type="InterPro" id="IPR001789">
    <property type="entry name" value="Sig_transdc_resp-reg_receiver"/>
</dbReference>
<sequence length="244" mass="27633">MRLKCLVVDDKPLAIDIIADYIGKIPFLELAATTTDPVAGLGIVREQGINLVFLDIQMPELNGLQFIKIAGWQCKVILTTAYSEYALDGYEHDVVDYLLKPIAFDRLYRAAEKALQAFGSTDAVNSPQRQQIAPLQQANSTNYLFVKTEHRIQRVNLDEILYIEGLQNYVSIQTPAERIMSLQTLKRIAEQLPGDDFVRVHKSFIVALKHITYIERSRIFIGETIIPVGDSYRDGFYNVISLKP</sequence>
<keyword evidence="5" id="KW-1185">Reference proteome</keyword>
<dbReference type="GO" id="GO:0000156">
    <property type="term" value="F:phosphorelay response regulator activity"/>
    <property type="evidence" value="ECO:0007669"/>
    <property type="project" value="InterPro"/>
</dbReference>
<comment type="caution">
    <text evidence="4">The sequence shown here is derived from an EMBL/GenBank/DDBJ whole genome shotgun (WGS) entry which is preliminary data.</text>
</comment>
<dbReference type="GO" id="GO:0003677">
    <property type="term" value="F:DNA binding"/>
    <property type="evidence" value="ECO:0007669"/>
    <property type="project" value="UniProtKB-KW"/>
</dbReference>
<dbReference type="InterPro" id="IPR007492">
    <property type="entry name" value="LytTR_DNA-bd_dom"/>
</dbReference>
<dbReference type="OrthoDB" id="9787344at2"/>
<organism evidence="4 5">
    <name type="scientific">Mucilaginibacter pedocola</name>
    <dbReference type="NCBI Taxonomy" id="1792845"/>
    <lineage>
        <taxon>Bacteria</taxon>
        <taxon>Pseudomonadati</taxon>
        <taxon>Bacteroidota</taxon>
        <taxon>Sphingobacteriia</taxon>
        <taxon>Sphingobacteriales</taxon>
        <taxon>Sphingobacteriaceae</taxon>
        <taxon>Mucilaginibacter</taxon>
    </lineage>
</organism>
<evidence type="ECO:0000313" key="5">
    <source>
        <dbReference type="Proteomes" id="UP000189739"/>
    </source>
</evidence>
<dbReference type="PROSITE" id="PS50930">
    <property type="entry name" value="HTH_LYTTR"/>
    <property type="match status" value="1"/>
</dbReference>